<dbReference type="EMBL" id="MBFS01002258">
    <property type="protein sequence ID" value="PVU99506.1"/>
    <property type="molecule type" value="Genomic_DNA"/>
</dbReference>
<proteinExistence type="predicted"/>
<name>A0A2T9Z4P5_9FUNG</name>
<dbReference type="OrthoDB" id="5550384at2759"/>
<organism evidence="1 2">
    <name type="scientific">Smittium megazygosporum</name>
    <dbReference type="NCBI Taxonomy" id="133381"/>
    <lineage>
        <taxon>Eukaryota</taxon>
        <taxon>Fungi</taxon>
        <taxon>Fungi incertae sedis</taxon>
        <taxon>Zoopagomycota</taxon>
        <taxon>Kickxellomycotina</taxon>
        <taxon>Harpellomycetes</taxon>
        <taxon>Harpellales</taxon>
        <taxon>Legeriomycetaceae</taxon>
        <taxon>Smittium</taxon>
    </lineage>
</organism>
<gene>
    <name evidence="1" type="ORF">BB560_005489</name>
</gene>
<keyword evidence="2" id="KW-1185">Reference proteome</keyword>
<sequence>GPKTRFYRRSRHDQSQAAKYFFEVADRISKDDLNLLRNTKKMHQMCDSRPGISSKVLSLIAGLYSSSNLKSMGFSFRAEQYILAKWMAEKERFGLNEYQRHVPDTGIGKPFRRGIRLDLSKFYKLCTKNFKKSTKQTDVCNICVSGGKVKKQSEMQGYEDVSLWSDSGPHFKNPDYFYSTRIELPWLFPRSRFTLNYFMENHGKSDVDGHFGLLTR</sequence>
<dbReference type="Proteomes" id="UP000245609">
    <property type="component" value="Unassembled WGS sequence"/>
</dbReference>
<dbReference type="STRING" id="133381.A0A2T9Z4P5"/>
<evidence type="ECO:0000313" key="1">
    <source>
        <dbReference type="EMBL" id="PVU99506.1"/>
    </source>
</evidence>
<evidence type="ECO:0000313" key="2">
    <source>
        <dbReference type="Proteomes" id="UP000245609"/>
    </source>
</evidence>
<reference evidence="1 2" key="1">
    <citation type="journal article" date="2018" name="MBio">
        <title>Comparative Genomics Reveals the Core Gene Toolbox for the Fungus-Insect Symbiosis.</title>
        <authorList>
            <person name="Wang Y."/>
            <person name="Stata M."/>
            <person name="Wang W."/>
            <person name="Stajich J.E."/>
            <person name="White M.M."/>
            <person name="Moncalvo J.M."/>
        </authorList>
    </citation>
    <scope>NUCLEOTIDE SEQUENCE [LARGE SCALE GENOMIC DNA]</scope>
    <source>
        <strain evidence="1 2">SC-DP-2</strain>
    </source>
</reference>
<protein>
    <submittedName>
        <fullName evidence="1">Uncharacterized protein</fullName>
    </submittedName>
</protein>
<comment type="caution">
    <text evidence="1">The sequence shown here is derived from an EMBL/GenBank/DDBJ whole genome shotgun (WGS) entry which is preliminary data.</text>
</comment>
<accession>A0A2T9Z4P5</accession>
<feature type="non-terminal residue" evidence="1">
    <location>
        <position position="1"/>
    </location>
</feature>
<dbReference type="AlphaFoldDB" id="A0A2T9Z4P5"/>